<comment type="caution">
    <text evidence="1">The sequence shown here is derived from an EMBL/GenBank/DDBJ whole genome shotgun (WGS) entry which is preliminary data.</text>
</comment>
<dbReference type="AlphaFoldDB" id="A0A0F9EYJ7"/>
<name>A0A0F9EYJ7_9ZZZZ</name>
<reference evidence="1" key="1">
    <citation type="journal article" date="2015" name="Nature">
        <title>Complex archaea that bridge the gap between prokaryotes and eukaryotes.</title>
        <authorList>
            <person name="Spang A."/>
            <person name="Saw J.H."/>
            <person name="Jorgensen S.L."/>
            <person name="Zaremba-Niedzwiedzka K."/>
            <person name="Martijn J."/>
            <person name="Lind A.E."/>
            <person name="van Eijk R."/>
            <person name="Schleper C."/>
            <person name="Guy L."/>
            <person name="Ettema T.J."/>
        </authorList>
    </citation>
    <scope>NUCLEOTIDE SEQUENCE</scope>
</reference>
<protein>
    <submittedName>
        <fullName evidence="1">Uncharacterized protein</fullName>
    </submittedName>
</protein>
<sequence length="63" mass="7370">MKITDKRKGKWRILVENEKCSFLIFPRTDIACRILEDKPENNKLGSDTYCYCENCPIKGDISK</sequence>
<proteinExistence type="predicted"/>
<accession>A0A0F9EYJ7</accession>
<organism evidence="1">
    <name type="scientific">marine sediment metagenome</name>
    <dbReference type="NCBI Taxonomy" id="412755"/>
    <lineage>
        <taxon>unclassified sequences</taxon>
        <taxon>metagenomes</taxon>
        <taxon>ecological metagenomes</taxon>
    </lineage>
</organism>
<gene>
    <name evidence="1" type="ORF">LCGC14_2017460</name>
</gene>
<evidence type="ECO:0000313" key="1">
    <source>
        <dbReference type="EMBL" id="KKL79178.1"/>
    </source>
</evidence>
<dbReference type="EMBL" id="LAZR01023242">
    <property type="protein sequence ID" value="KKL79178.1"/>
    <property type="molecule type" value="Genomic_DNA"/>
</dbReference>